<dbReference type="CDD" id="cd01742">
    <property type="entry name" value="GATase1_GMP_Synthase"/>
    <property type="match status" value="1"/>
</dbReference>
<feature type="binding site" evidence="11">
    <location>
        <begin position="326"/>
        <end position="332"/>
    </location>
    <ligand>
        <name>ATP</name>
        <dbReference type="ChEBI" id="CHEBI:30616"/>
    </ligand>
</feature>
<dbReference type="InterPro" id="IPR025777">
    <property type="entry name" value="GMPS_ATP_PPase_dom"/>
</dbReference>
<keyword evidence="14" id="KW-1185">Reference proteome</keyword>
<reference evidence="13" key="1">
    <citation type="submission" date="2021-01" db="EMBL/GenBank/DDBJ databases">
        <authorList>
            <person name="Li R."/>
            <person name="Bekaert M."/>
        </authorList>
    </citation>
    <scope>NUCLEOTIDE SEQUENCE</scope>
    <source>
        <strain evidence="13">Farmed</strain>
    </source>
</reference>
<dbReference type="Gene3D" id="3.30.300.10">
    <property type="match status" value="2"/>
</dbReference>
<evidence type="ECO:0000256" key="7">
    <source>
        <dbReference type="ARBA" id="ARBA00022755"/>
    </source>
</evidence>
<comment type="subunit">
    <text evidence="2">Homodimer.</text>
</comment>
<dbReference type="InterPro" id="IPR022310">
    <property type="entry name" value="NAD/GMP_synthase"/>
</dbReference>
<keyword evidence="8 11" id="KW-0067">ATP-binding</keyword>
<feature type="domain" description="GMPS ATP-PPase" evidence="12">
    <location>
        <begin position="299"/>
        <end position="517"/>
    </location>
</feature>
<protein>
    <recommendedName>
        <fullName evidence="3">GMP synthase (glutamine-hydrolyzing)</fullName>
        <ecNumber evidence="3">6.3.5.2</ecNumber>
    </recommendedName>
    <alternativeName>
        <fullName evidence="10">Glutamine amidotransferase</fullName>
    </alternativeName>
</protein>
<organism evidence="13 14">
    <name type="scientific">Acanthosepion pharaonis</name>
    <name type="common">Pharaoh cuttlefish</name>
    <name type="synonym">Sepia pharaonis</name>
    <dbReference type="NCBI Taxonomy" id="158019"/>
    <lineage>
        <taxon>Eukaryota</taxon>
        <taxon>Metazoa</taxon>
        <taxon>Spiralia</taxon>
        <taxon>Lophotrochozoa</taxon>
        <taxon>Mollusca</taxon>
        <taxon>Cephalopoda</taxon>
        <taxon>Coleoidea</taxon>
        <taxon>Decapodiformes</taxon>
        <taxon>Sepiida</taxon>
        <taxon>Sepiina</taxon>
        <taxon>Sepiidae</taxon>
        <taxon>Acanthosepion</taxon>
    </lineage>
</organism>
<dbReference type="PROSITE" id="PS51273">
    <property type="entry name" value="GATASE_TYPE_1"/>
    <property type="match status" value="1"/>
</dbReference>
<dbReference type="Pfam" id="PF00958">
    <property type="entry name" value="GMP_synt_C"/>
    <property type="match status" value="1"/>
</dbReference>
<evidence type="ECO:0000313" key="14">
    <source>
        <dbReference type="Proteomes" id="UP000597762"/>
    </source>
</evidence>
<comment type="caution">
    <text evidence="13">The sequence shown here is derived from an EMBL/GenBank/DDBJ whole genome shotgun (WGS) entry which is preliminary data.</text>
</comment>
<dbReference type="CDD" id="cd01997">
    <property type="entry name" value="GMP_synthase_C"/>
    <property type="match status" value="1"/>
</dbReference>
<evidence type="ECO:0000259" key="12">
    <source>
        <dbReference type="PROSITE" id="PS51553"/>
    </source>
</evidence>
<dbReference type="Gene3D" id="3.40.50.620">
    <property type="entry name" value="HUPs"/>
    <property type="match status" value="1"/>
</dbReference>
<dbReference type="Proteomes" id="UP000597762">
    <property type="component" value="Unassembled WGS sequence"/>
</dbReference>
<dbReference type="Pfam" id="PF02540">
    <property type="entry name" value="NAD_synthase"/>
    <property type="match status" value="1"/>
</dbReference>
<dbReference type="EMBL" id="CAHIKZ030002998">
    <property type="protein sequence ID" value="CAE1294826.1"/>
    <property type="molecule type" value="Genomic_DNA"/>
</dbReference>
<evidence type="ECO:0000256" key="3">
    <source>
        <dbReference type="ARBA" id="ARBA00012746"/>
    </source>
</evidence>
<dbReference type="PRINTS" id="PR00096">
    <property type="entry name" value="GATASE"/>
</dbReference>
<dbReference type="InterPro" id="IPR001674">
    <property type="entry name" value="GMP_synth_C"/>
</dbReference>
<evidence type="ECO:0000256" key="2">
    <source>
        <dbReference type="ARBA" id="ARBA00011738"/>
    </source>
</evidence>
<dbReference type="SUPFAM" id="SSF52402">
    <property type="entry name" value="Adenine nucleotide alpha hydrolases-like"/>
    <property type="match status" value="1"/>
</dbReference>
<keyword evidence="9" id="KW-0315">Glutamine amidotransferase</keyword>
<accession>A0A812DBW9</accession>
<dbReference type="InterPro" id="IPR014729">
    <property type="entry name" value="Rossmann-like_a/b/a_fold"/>
</dbReference>
<evidence type="ECO:0000256" key="8">
    <source>
        <dbReference type="ARBA" id="ARBA00022840"/>
    </source>
</evidence>
<dbReference type="PROSITE" id="PS51553">
    <property type="entry name" value="GMPS_ATP_PPASE"/>
    <property type="match status" value="1"/>
</dbReference>
<name>A0A812DBW9_ACAPH</name>
<evidence type="ECO:0000313" key="13">
    <source>
        <dbReference type="EMBL" id="CAE1294826.1"/>
    </source>
</evidence>
<dbReference type="Gene3D" id="3.40.50.880">
    <property type="match status" value="1"/>
</dbReference>
<evidence type="ECO:0000256" key="6">
    <source>
        <dbReference type="ARBA" id="ARBA00022749"/>
    </source>
</evidence>
<evidence type="ECO:0000256" key="11">
    <source>
        <dbReference type="PROSITE-ProRule" id="PRU00886"/>
    </source>
</evidence>
<dbReference type="InterPro" id="IPR017926">
    <property type="entry name" value="GATASE"/>
</dbReference>
<evidence type="ECO:0000256" key="10">
    <source>
        <dbReference type="ARBA" id="ARBA00031356"/>
    </source>
</evidence>
<dbReference type="PANTHER" id="PTHR11922:SF2">
    <property type="entry name" value="GMP SYNTHASE [GLUTAMINE-HYDROLYZING]"/>
    <property type="match status" value="1"/>
</dbReference>
<evidence type="ECO:0000256" key="9">
    <source>
        <dbReference type="ARBA" id="ARBA00022962"/>
    </source>
</evidence>
<proteinExistence type="predicted"/>
<gene>
    <name evidence="13" type="ORF">SPHA_50592</name>
</gene>
<dbReference type="UniPathway" id="UPA00189">
    <property type="reaction ID" value="UER00296"/>
</dbReference>
<dbReference type="EC" id="6.3.5.2" evidence="3"/>
<dbReference type="NCBIfam" id="NF000848">
    <property type="entry name" value="PRK00074.1"/>
    <property type="match status" value="1"/>
</dbReference>
<keyword evidence="5 11" id="KW-0547">Nucleotide-binding</keyword>
<dbReference type="FunFam" id="3.40.50.620:FF:000044">
    <property type="entry name" value="GMP synthase [glutamine-hydrolyzing]"/>
    <property type="match status" value="1"/>
</dbReference>
<dbReference type="FunFam" id="3.40.50.880:FF:000013">
    <property type="entry name" value="GMP synthase [glutamine-hydrolyzing]"/>
    <property type="match status" value="1"/>
</dbReference>
<dbReference type="NCBIfam" id="TIGR00888">
    <property type="entry name" value="guaA_Nterm"/>
    <property type="match status" value="1"/>
</dbReference>
<dbReference type="FunFam" id="3.30.300.10:FF:000008">
    <property type="entry name" value="GMP synthase [glutamine-hydrolyzing]"/>
    <property type="match status" value="1"/>
</dbReference>
<dbReference type="AlphaFoldDB" id="A0A812DBW9"/>
<dbReference type="InterPro" id="IPR029062">
    <property type="entry name" value="Class_I_gatase-like"/>
</dbReference>
<comment type="pathway">
    <text evidence="1">Purine metabolism; GMP biosynthesis; GMP from XMP (L-Gln route): step 1/1.</text>
</comment>
<keyword evidence="4 13" id="KW-0436">Ligase</keyword>
<dbReference type="SUPFAM" id="SSF52317">
    <property type="entry name" value="Class I glutamine amidotransferase-like"/>
    <property type="match status" value="1"/>
</dbReference>
<dbReference type="OrthoDB" id="1724632at2759"/>
<dbReference type="GO" id="GO:0005829">
    <property type="term" value="C:cytosol"/>
    <property type="evidence" value="ECO:0007669"/>
    <property type="project" value="TreeGrafter"/>
</dbReference>
<evidence type="ECO:0000256" key="4">
    <source>
        <dbReference type="ARBA" id="ARBA00022598"/>
    </source>
</evidence>
<keyword evidence="7 11" id="KW-0658">Purine biosynthesis</keyword>
<dbReference type="Pfam" id="PF00117">
    <property type="entry name" value="GATase"/>
    <property type="match status" value="1"/>
</dbReference>
<keyword evidence="6 11" id="KW-0332">GMP biosynthesis</keyword>
<dbReference type="GO" id="GO:0003921">
    <property type="term" value="F:GMP synthase activity"/>
    <property type="evidence" value="ECO:0007669"/>
    <property type="project" value="InterPro"/>
</dbReference>
<evidence type="ECO:0000256" key="5">
    <source>
        <dbReference type="ARBA" id="ARBA00022741"/>
    </source>
</evidence>
<evidence type="ECO:0000256" key="1">
    <source>
        <dbReference type="ARBA" id="ARBA00005153"/>
    </source>
</evidence>
<dbReference type="InterPro" id="IPR004739">
    <property type="entry name" value="GMP_synth_GATase"/>
</dbReference>
<dbReference type="PRINTS" id="PR00097">
    <property type="entry name" value="ANTSNTHASEII"/>
</dbReference>
<dbReference type="SUPFAM" id="SSF54810">
    <property type="entry name" value="GMP synthetase C-terminal dimerisation domain"/>
    <property type="match status" value="2"/>
</dbReference>
<dbReference type="GO" id="GO:0005524">
    <property type="term" value="F:ATP binding"/>
    <property type="evidence" value="ECO:0007669"/>
    <property type="project" value="UniProtKB-UniRule"/>
</dbReference>
<dbReference type="PANTHER" id="PTHR11922">
    <property type="entry name" value="GMP SYNTHASE-RELATED"/>
    <property type="match status" value="1"/>
</dbReference>
<sequence length="778" mass="86164">MLVCWPKICPVIHFAGVLLSRSFTKLQIGHLSHFGGGGCKVLIKAKERFHCLSATRIITTAVVDNFKSSSHFGTGVGATSRRLGRKRMTDENHGGMAESTCSTSGDEEKVCILDAGAQYCKVIDRKVRELMIKADILPLDTPVTRLKEQHYSAVIISGGPNSVYAENALTYDPNLFRCGLPILGICYGMQMMNKEFKGTIESKQIREDGQFTITVDQTCPIFKDLHPKQQVLLTHGDSVAKVAEGFKAVATSGDIIAAIGNDQLRIYGVQFHPEVDLTENGQDMLKNFLYHVCGCRADFTLDSRESICIEHIRQVVGNKKVLMMLSGGVDSTVCAALLRKALHGDRIVAIHIDNGFMRKSESSQVEESLSKIGVKVKVIRAAQTFYHATTTLPINKNDPESARRQTNALNNTCNPEEKRKIIGDTFIKITDDVLKEMNLNPEDVILGQGTLRPDLIESASSLASSKASAIKTHHNDTELVRKLRSVGRVIEPLKDFHKDEVRILGKELGLPPELVQRHPFPGPGLAIRVICAEDRYMERDFDETNQLLKIIINFNNALKTSPHYLDVVKEKLPPNEQSQLSALTTGVEGMGAHLLPIKSVGVQGDHRTYSYVAALSADGKPKWETLMKLAKFIPKICHNINRVVYVFGERVRYPIKDITPTFLSEDVLATLRQADYVASKTLQDSGYISKLSQMPIIICPVHFDRDPVNFQPSTKRSIVIRTFITNDFMTGVPATPGTARLPEEVLSSMVDGILSTVPSISRVMYDLTAKPPGTTEWE</sequence>